<dbReference type="SUPFAM" id="SSF53448">
    <property type="entry name" value="Nucleotide-diphospho-sugar transferases"/>
    <property type="match status" value="1"/>
</dbReference>
<dbReference type="Gene3D" id="3.90.550.10">
    <property type="entry name" value="Spore Coat Polysaccharide Biosynthesis Protein SpsA, Chain A"/>
    <property type="match status" value="1"/>
</dbReference>
<dbReference type="GO" id="GO:0004475">
    <property type="term" value="F:mannose-1-phosphate guanylyltransferase (GTP) activity"/>
    <property type="evidence" value="ECO:0007669"/>
    <property type="project" value="InterPro"/>
</dbReference>
<feature type="domain" description="Nucleotidyl transferase" evidence="1">
    <location>
        <begin position="7"/>
        <end position="276"/>
    </location>
</feature>
<evidence type="ECO:0000259" key="2">
    <source>
        <dbReference type="Pfam" id="PF22640"/>
    </source>
</evidence>
<evidence type="ECO:0000259" key="1">
    <source>
        <dbReference type="Pfam" id="PF00483"/>
    </source>
</evidence>
<gene>
    <name evidence="3" type="ORF">E6K72_13710</name>
</gene>
<feature type="domain" description="MannoseP isomerase/GMP-like beta-helix" evidence="2">
    <location>
        <begin position="288"/>
        <end position="338"/>
    </location>
</feature>
<evidence type="ECO:0000313" key="4">
    <source>
        <dbReference type="Proteomes" id="UP000317716"/>
    </source>
</evidence>
<name>A0A538S8N0_UNCEI</name>
<protein>
    <submittedName>
        <fullName evidence="3">Mannose-1-phosphate guanylyltransferase</fullName>
    </submittedName>
</protein>
<comment type="caution">
    <text evidence="3">The sequence shown here is derived from an EMBL/GenBank/DDBJ whole genome shotgun (WGS) entry which is preliminary data.</text>
</comment>
<dbReference type="InterPro" id="IPR005835">
    <property type="entry name" value="NTP_transferase_dom"/>
</dbReference>
<dbReference type="EMBL" id="VBOS01000515">
    <property type="protein sequence ID" value="TMQ47730.1"/>
    <property type="molecule type" value="Genomic_DNA"/>
</dbReference>
<dbReference type="GO" id="GO:0009298">
    <property type="term" value="P:GDP-mannose biosynthetic process"/>
    <property type="evidence" value="ECO:0007669"/>
    <property type="project" value="TreeGrafter"/>
</dbReference>
<evidence type="ECO:0000313" key="3">
    <source>
        <dbReference type="EMBL" id="TMQ47730.1"/>
    </source>
</evidence>
<dbReference type="PANTHER" id="PTHR46390">
    <property type="entry name" value="MANNOSE-1-PHOSPHATE GUANYLYLTRANSFERASE"/>
    <property type="match status" value="1"/>
</dbReference>
<sequence>MPERYVLVLAGGRGERFWPWSQPQRPKQLLPLARNGRSLLAAAFERAMRMVPSADHVLVMTALDLKEAVRRECPGAVVLGEPVPRNTAPAIAAACAWIPAGSAFAVLPADHAIDDLEAFTRDCARAFDRAEREPVLITHGIRPAGPDTNFGYVRRGAELGERIYRAARFTEKPDAARAREYVASGEYLWNCGIFVWRQSVFLDALEAGRPALAHALRNLAFSGGESGFEDRLRQVFPALESISVDYAVLEKAPNVLVLEAAFDWDDLGSWSAWARRQPRDERGNVAYGEAVVVDCDDCVVVGEGGTAAAMGLSGMVVVHVNGATLSCPVAASEGVRRVS</sequence>
<accession>A0A538S8N0</accession>
<dbReference type="SUPFAM" id="SSF159283">
    <property type="entry name" value="Guanosine diphospho-D-mannose pyrophosphorylase/mannose-6-phosphate isomerase linker domain"/>
    <property type="match status" value="1"/>
</dbReference>
<keyword evidence="3" id="KW-0548">Nucleotidyltransferase</keyword>
<dbReference type="InterPro" id="IPR051161">
    <property type="entry name" value="Mannose-6P_isomerase_type2"/>
</dbReference>
<dbReference type="Proteomes" id="UP000317716">
    <property type="component" value="Unassembled WGS sequence"/>
</dbReference>
<dbReference type="Pfam" id="PF22640">
    <property type="entry name" value="ManC_GMP_beta-helix"/>
    <property type="match status" value="1"/>
</dbReference>
<dbReference type="Pfam" id="PF00483">
    <property type="entry name" value="NTP_transferase"/>
    <property type="match status" value="1"/>
</dbReference>
<dbReference type="AlphaFoldDB" id="A0A538S8N0"/>
<feature type="non-terminal residue" evidence="3">
    <location>
        <position position="339"/>
    </location>
</feature>
<reference evidence="3 4" key="1">
    <citation type="journal article" date="2019" name="Nat. Microbiol.">
        <title>Mediterranean grassland soil C-N compound turnover is dependent on rainfall and depth, and is mediated by genomically divergent microorganisms.</title>
        <authorList>
            <person name="Diamond S."/>
            <person name="Andeer P.F."/>
            <person name="Li Z."/>
            <person name="Crits-Christoph A."/>
            <person name="Burstein D."/>
            <person name="Anantharaman K."/>
            <person name="Lane K.R."/>
            <person name="Thomas B.C."/>
            <person name="Pan C."/>
            <person name="Northen T.R."/>
            <person name="Banfield J.F."/>
        </authorList>
    </citation>
    <scope>NUCLEOTIDE SEQUENCE [LARGE SCALE GENOMIC DNA]</scope>
    <source>
        <strain evidence="3">WS_2</strain>
    </source>
</reference>
<organism evidence="3 4">
    <name type="scientific">Eiseniibacteriota bacterium</name>
    <dbReference type="NCBI Taxonomy" id="2212470"/>
    <lineage>
        <taxon>Bacteria</taxon>
        <taxon>Candidatus Eiseniibacteriota</taxon>
    </lineage>
</organism>
<dbReference type="InterPro" id="IPR049577">
    <property type="entry name" value="GMPP_N"/>
</dbReference>
<dbReference type="PANTHER" id="PTHR46390:SF1">
    <property type="entry name" value="MANNOSE-1-PHOSPHATE GUANYLYLTRANSFERASE"/>
    <property type="match status" value="1"/>
</dbReference>
<dbReference type="InterPro" id="IPR054566">
    <property type="entry name" value="ManC/GMP-like_b-helix"/>
</dbReference>
<dbReference type="CDD" id="cd02509">
    <property type="entry name" value="GDP-M1P_Guanylyltransferase"/>
    <property type="match status" value="1"/>
</dbReference>
<proteinExistence type="predicted"/>
<keyword evidence="3" id="KW-0808">Transferase</keyword>
<dbReference type="InterPro" id="IPR029044">
    <property type="entry name" value="Nucleotide-diphossugar_trans"/>
</dbReference>